<keyword evidence="9" id="KW-0902">Two-component regulatory system</keyword>
<evidence type="ECO:0000256" key="5">
    <source>
        <dbReference type="ARBA" id="ARBA00022741"/>
    </source>
</evidence>
<feature type="transmembrane region" description="Helical" evidence="11">
    <location>
        <begin position="106"/>
        <end position="127"/>
    </location>
</feature>
<dbReference type="InterPro" id="IPR036890">
    <property type="entry name" value="HATPase_C_sf"/>
</dbReference>
<dbReference type="GO" id="GO:0005524">
    <property type="term" value="F:ATP binding"/>
    <property type="evidence" value="ECO:0007669"/>
    <property type="project" value="UniProtKB-KW"/>
</dbReference>
<keyword evidence="4 11" id="KW-0812">Transmembrane</keyword>
<organism evidence="13 14">
    <name type="scientific">Dethiosulfatibacter aminovorans DSM 17477</name>
    <dbReference type="NCBI Taxonomy" id="1121476"/>
    <lineage>
        <taxon>Bacteria</taxon>
        <taxon>Bacillati</taxon>
        <taxon>Bacillota</taxon>
        <taxon>Tissierellia</taxon>
        <taxon>Dethiosulfatibacter</taxon>
    </lineage>
</organism>
<evidence type="ECO:0000256" key="10">
    <source>
        <dbReference type="ARBA" id="ARBA00023136"/>
    </source>
</evidence>
<feature type="transmembrane region" description="Helical" evidence="11">
    <location>
        <begin position="43"/>
        <end position="61"/>
    </location>
</feature>
<dbReference type="STRING" id="1121476.SAMN02745751_01125"/>
<accession>A0A1M6EAL3</accession>
<dbReference type="Proteomes" id="UP000184052">
    <property type="component" value="Unassembled WGS sequence"/>
</dbReference>
<dbReference type="RefSeq" id="WP_073048412.1">
    <property type="nucleotide sequence ID" value="NZ_FQZL01000007.1"/>
</dbReference>
<keyword evidence="10 11" id="KW-0472">Membrane</keyword>
<dbReference type="Gene3D" id="1.10.1760.20">
    <property type="match status" value="1"/>
</dbReference>
<feature type="transmembrane region" description="Helical" evidence="11">
    <location>
        <begin position="139"/>
        <end position="157"/>
    </location>
</feature>
<evidence type="ECO:0000259" key="12">
    <source>
        <dbReference type="SMART" id="SM00387"/>
    </source>
</evidence>
<evidence type="ECO:0000256" key="1">
    <source>
        <dbReference type="ARBA" id="ARBA00004651"/>
    </source>
</evidence>
<evidence type="ECO:0000256" key="4">
    <source>
        <dbReference type="ARBA" id="ARBA00022692"/>
    </source>
</evidence>
<reference evidence="13 14" key="1">
    <citation type="submission" date="2016-11" db="EMBL/GenBank/DDBJ databases">
        <authorList>
            <person name="Jaros S."/>
            <person name="Januszkiewicz K."/>
            <person name="Wedrychowicz H."/>
        </authorList>
    </citation>
    <scope>NUCLEOTIDE SEQUENCE [LARGE SCALE GENOMIC DNA]</scope>
    <source>
        <strain evidence="13 14">DSM 17477</strain>
    </source>
</reference>
<dbReference type="Gene3D" id="3.30.565.10">
    <property type="entry name" value="Histidine kinase-like ATPase, C-terminal domain"/>
    <property type="match status" value="1"/>
</dbReference>
<dbReference type="PANTHER" id="PTHR34220">
    <property type="entry name" value="SENSOR HISTIDINE KINASE YPDA"/>
    <property type="match status" value="1"/>
</dbReference>
<comment type="subcellular location">
    <subcellularLocation>
        <location evidence="1">Cell membrane</location>
        <topology evidence="1">Multi-pass membrane protein</topology>
    </subcellularLocation>
</comment>
<dbReference type="InterPro" id="IPR003594">
    <property type="entry name" value="HATPase_dom"/>
</dbReference>
<evidence type="ECO:0000256" key="3">
    <source>
        <dbReference type="ARBA" id="ARBA00022679"/>
    </source>
</evidence>
<feature type="transmembrane region" description="Helical" evidence="11">
    <location>
        <begin position="73"/>
        <end position="94"/>
    </location>
</feature>
<dbReference type="EMBL" id="FQZL01000007">
    <property type="protein sequence ID" value="SHI82328.1"/>
    <property type="molecule type" value="Genomic_DNA"/>
</dbReference>
<dbReference type="OrthoDB" id="9809348at2"/>
<keyword evidence="8 11" id="KW-1133">Transmembrane helix</keyword>
<feature type="transmembrane region" description="Helical" evidence="11">
    <location>
        <begin position="169"/>
        <end position="188"/>
    </location>
</feature>
<evidence type="ECO:0000256" key="11">
    <source>
        <dbReference type="SAM" id="Phobius"/>
    </source>
</evidence>
<evidence type="ECO:0000256" key="2">
    <source>
        <dbReference type="ARBA" id="ARBA00022475"/>
    </source>
</evidence>
<dbReference type="GO" id="GO:0005886">
    <property type="term" value="C:plasma membrane"/>
    <property type="evidence" value="ECO:0007669"/>
    <property type="project" value="UniProtKB-SubCell"/>
</dbReference>
<keyword evidence="7" id="KW-0067">ATP-binding</keyword>
<name>A0A1M6EAL3_9FIRM</name>
<gene>
    <name evidence="13" type="ORF">SAMN02745751_01125</name>
</gene>
<dbReference type="PANTHER" id="PTHR34220:SF7">
    <property type="entry name" value="SENSOR HISTIDINE KINASE YPDA"/>
    <property type="match status" value="1"/>
</dbReference>
<dbReference type="GO" id="GO:0071555">
    <property type="term" value="P:cell wall organization"/>
    <property type="evidence" value="ECO:0007669"/>
    <property type="project" value="InterPro"/>
</dbReference>
<proteinExistence type="predicted"/>
<evidence type="ECO:0000256" key="9">
    <source>
        <dbReference type="ARBA" id="ARBA00023012"/>
    </source>
</evidence>
<dbReference type="InterPro" id="IPR011620">
    <property type="entry name" value="Sig_transdc_His_kinase_LytS_TM"/>
</dbReference>
<sequence>MFNLLTELSGNFAIILITVILLSNQKIFKQMLLKEETNLRERVFMAVLFGGLGIFATYTGVNIKGAIANTRELSVIFGGLLGGPFVGIGAGLIAGIHRYLFDPHGISSLPCAITTVFGGFFAGYIYIRTEYYERWKYGIMAGIVVVTLNMGLVLLMSKPFELAFDIVKTILVPMEFFNTLGIAILLLITENIFKEKDLMAAKQSAMALDIADKTLPYFLNPDNQSYSEICKIIEESTEADCVLMTGKDRVLASSREFGDNQYELYQRIIEDIGKDFESEKVAQINRLDKTYGATKYKTLVASPFYEEGKILGELVIMYKGNQVMGYKEEVLVERLSNLLSTQFELIKIEKLKREASRSEIKALQTQINPHFLFNALNTVVSMVRLDPDKARDLIINLSDFLRYNIESSLKLIDISEEIGHVKSYVGIEQARFGDRVNIEYYVDENVDIKIPMFIIQPLVENSIKHGMRANTTAEENRKITIKVSAYKDNFNSAVVSVEDDGIGISREIISKLESDTMNEKKIGLLNVHNRLKLIYGSGLVIERLEKGTRISFRIYHDKNEEFIRTGEKYELFNNR</sequence>
<dbReference type="InterPro" id="IPR050640">
    <property type="entry name" value="Bact_2-comp_sensor_kinase"/>
</dbReference>
<dbReference type="SMART" id="SM00387">
    <property type="entry name" value="HATPase_c"/>
    <property type="match status" value="1"/>
</dbReference>
<evidence type="ECO:0000256" key="6">
    <source>
        <dbReference type="ARBA" id="ARBA00022777"/>
    </source>
</evidence>
<dbReference type="AlphaFoldDB" id="A0A1M6EAL3"/>
<keyword evidence="3" id="KW-0808">Transferase</keyword>
<evidence type="ECO:0000256" key="7">
    <source>
        <dbReference type="ARBA" id="ARBA00022840"/>
    </source>
</evidence>
<keyword evidence="6 13" id="KW-0418">Kinase</keyword>
<dbReference type="Pfam" id="PF07694">
    <property type="entry name" value="5TM-5TMR_LYT"/>
    <property type="match status" value="1"/>
</dbReference>
<keyword evidence="14" id="KW-1185">Reference proteome</keyword>
<protein>
    <submittedName>
        <fullName evidence="13">Two-component system, LytT family, sensor kinase</fullName>
    </submittedName>
</protein>
<evidence type="ECO:0000313" key="14">
    <source>
        <dbReference type="Proteomes" id="UP000184052"/>
    </source>
</evidence>
<dbReference type="InterPro" id="IPR010559">
    <property type="entry name" value="Sig_transdc_His_kin_internal"/>
</dbReference>
<evidence type="ECO:0000256" key="8">
    <source>
        <dbReference type="ARBA" id="ARBA00022989"/>
    </source>
</evidence>
<dbReference type="SUPFAM" id="SSF55874">
    <property type="entry name" value="ATPase domain of HSP90 chaperone/DNA topoisomerase II/histidine kinase"/>
    <property type="match status" value="1"/>
</dbReference>
<evidence type="ECO:0000313" key="13">
    <source>
        <dbReference type="EMBL" id="SHI82328.1"/>
    </source>
</evidence>
<dbReference type="Pfam" id="PF02518">
    <property type="entry name" value="HATPase_c"/>
    <property type="match status" value="1"/>
</dbReference>
<dbReference type="GO" id="GO:0000155">
    <property type="term" value="F:phosphorelay sensor kinase activity"/>
    <property type="evidence" value="ECO:0007669"/>
    <property type="project" value="InterPro"/>
</dbReference>
<feature type="transmembrane region" description="Helical" evidence="11">
    <location>
        <begin position="6"/>
        <end position="22"/>
    </location>
</feature>
<keyword evidence="2" id="KW-1003">Cell membrane</keyword>
<keyword evidence="5" id="KW-0547">Nucleotide-binding</keyword>
<dbReference type="Pfam" id="PF06580">
    <property type="entry name" value="His_kinase"/>
    <property type="match status" value="1"/>
</dbReference>
<feature type="domain" description="Histidine kinase/HSP90-like ATPase" evidence="12">
    <location>
        <begin position="446"/>
        <end position="558"/>
    </location>
</feature>